<dbReference type="AlphaFoldDB" id="A0A1L7I7Z6"/>
<organism evidence="1 2">
    <name type="scientific">Christiangramia flava JLT2011</name>
    <dbReference type="NCBI Taxonomy" id="1229726"/>
    <lineage>
        <taxon>Bacteria</taxon>
        <taxon>Pseudomonadati</taxon>
        <taxon>Bacteroidota</taxon>
        <taxon>Flavobacteriia</taxon>
        <taxon>Flavobacteriales</taxon>
        <taxon>Flavobacteriaceae</taxon>
        <taxon>Christiangramia</taxon>
    </lineage>
</organism>
<name>A0A1L7I7Z6_9FLAO</name>
<reference evidence="1 2" key="1">
    <citation type="submission" date="2016-07" db="EMBL/GenBank/DDBJ databases">
        <title>Multi-omics approach to identify versatile polysaccharide utilization systems of a marine flavobacterium Gramella flava.</title>
        <authorList>
            <person name="Tang K."/>
        </authorList>
    </citation>
    <scope>NUCLEOTIDE SEQUENCE [LARGE SCALE GENOMIC DNA]</scope>
    <source>
        <strain evidence="1 2">JLT2011</strain>
    </source>
</reference>
<protein>
    <submittedName>
        <fullName evidence="1">Uncharacterized protein</fullName>
    </submittedName>
</protein>
<keyword evidence="2" id="KW-1185">Reference proteome</keyword>
<accession>A0A1L7I7Z6</accession>
<sequence>MKYVSKMRNFRKALDLINDSKMPRLTAISGLSFKENLVP</sequence>
<evidence type="ECO:0000313" key="2">
    <source>
        <dbReference type="Proteomes" id="UP000186230"/>
    </source>
</evidence>
<gene>
    <name evidence="1" type="ORF">GRFL_2620</name>
</gene>
<dbReference type="STRING" id="1229726.GRFL_2620"/>
<proteinExistence type="predicted"/>
<dbReference type="Proteomes" id="UP000186230">
    <property type="component" value="Chromosome"/>
</dbReference>
<dbReference type="EMBL" id="CP016359">
    <property type="protein sequence ID" value="APU69344.1"/>
    <property type="molecule type" value="Genomic_DNA"/>
</dbReference>
<dbReference type="KEGG" id="gfl:GRFL_2620"/>
<evidence type="ECO:0000313" key="1">
    <source>
        <dbReference type="EMBL" id="APU69344.1"/>
    </source>
</evidence>